<feature type="region of interest" description="Disordered" evidence="1">
    <location>
        <begin position="123"/>
        <end position="163"/>
    </location>
</feature>
<accession>A0A0D9Y5U9</accession>
<dbReference type="AlphaFoldDB" id="A0A0D9Y5U9"/>
<organism evidence="2">
    <name type="scientific">Oryza glumipatula</name>
    <dbReference type="NCBI Taxonomy" id="40148"/>
    <lineage>
        <taxon>Eukaryota</taxon>
        <taxon>Viridiplantae</taxon>
        <taxon>Streptophyta</taxon>
        <taxon>Embryophyta</taxon>
        <taxon>Tracheophyta</taxon>
        <taxon>Spermatophyta</taxon>
        <taxon>Magnoliopsida</taxon>
        <taxon>Liliopsida</taxon>
        <taxon>Poales</taxon>
        <taxon>Poaceae</taxon>
        <taxon>BOP clade</taxon>
        <taxon>Oryzoideae</taxon>
        <taxon>Oryzeae</taxon>
        <taxon>Oryzinae</taxon>
        <taxon>Oryza</taxon>
    </lineage>
</organism>
<dbReference type="HOGENOM" id="CLU_1629692_0_0_1"/>
<reference evidence="2" key="1">
    <citation type="submission" date="2013-08" db="EMBL/GenBank/DDBJ databases">
        <title>Oryza genome evolution.</title>
        <authorList>
            <person name="Wing R.A."/>
            <person name="Panaud O."/>
            <person name="Oliveira A.C."/>
        </authorList>
    </citation>
    <scope>NUCLEOTIDE SEQUENCE</scope>
</reference>
<evidence type="ECO:0000256" key="1">
    <source>
        <dbReference type="SAM" id="MobiDB-lite"/>
    </source>
</evidence>
<dbReference type="EnsemblPlants" id="OGLUM01G10050.1">
    <property type="protein sequence ID" value="OGLUM01G10050.1"/>
    <property type="gene ID" value="OGLUM01G10050"/>
</dbReference>
<proteinExistence type="predicted"/>
<evidence type="ECO:0008006" key="4">
    <source>
        <dbReference type="Google" id="ProtNLM"/>
    </source>
</evidence>
<name>A0A0D9Y5U9_9ORYZ</name>
<keyword evidence="3" id="KW-1185">Reference proteome</keyword>
<sequence length="163" mass="17919">MDFIGSRDGEELGSGRQRPVEWGGVVGLGRRRGAWVGAAISADGVGEENGDVGLRGPTGGCKSTGRNRWTRLVNRRRGPNRRLLAAGDGKCSVGLMFVVVTRFRWVSAPNKWWPRSSVQRRSRRLGGAAAVNDQSSPARDRDEERHEEHGRGCGELRQLGKMR</sequence>
<reference evidence="2" key="2">
    <citation type="submission" date="2015-04" db="UniProtKB">
        <authorList>
            <consortium name="EnsemblPlants"/>
        </authorList>
    </citation>
    <scope>IDENTIFICATION</scope>
</reference>
<dbReference type="Proteomes" id="UP000026961">
    <property type="component" value="Chromosome 1"/>
</dbReference>
<feature type="compositionally biased region" description="Basic and acidic residues" evidence="1">
    <location>
        <begin position="138"/>
        <end position="154"/>
    </location>
</feature>
<evidence type="ECO:0000313" key="3">
    <source>
        <dbReference type="Proteomes" id="UP000026961"/>
    </source>
</evidence>
<dbReference type="Gramene" id="OGLUM01G10050.1">
    <property type="protein sequence ID" value="OGLUM01G10050.1"/>
    <property type="gene ID" value="OGLUM01G10050"/>
</dbReference>
<reference evidence="2" key="3">
    <citation type="submission" date="2018-05" db="EMBL/GenBank/DDBJ databases">
        <title>OgluRS3 (Oryza glumaepatula Reference Sequence Version 3).</title>
        <authorList>
            <person name="Zhang J."/>
            <person name="Kudrna D."/>
            <person name="Lee S."/>
            <person name="Talag J."/>
            <person name="Welchert J."/>
            <person name="Wing R.A."/>
        </authorList>
    </citation>
    <scope>NUCLEOTIDE SEQUENCE [LARGE SCALE GENOMIC DNA]</scope>
</reference>
<evidence type="ECO:0000313" key="2">
    <source>
        <dbReference type="EnsemblPlants" id="OGLUM01G10050.1"/>
    </source>
</evidence>
<protein>
    <recommendedName>
        <fullName evidence="4">DUF834 domain-containing protein</fullName>
    </recommendedName>
</protein>